<dbReference type="Proteomes" id="UP000254287">
    <property type="component" value="Unassembled WGS sequence"/>
</dbReference>
<reference evidence="3 4" key="1">
    <citation type="submission" date="2018-06" db="EMBL/GenBank/DDBJ databases">
        <authorList>
            <consortium name="Pathogen Informatics"/>
            <person name="Doyle S."/>
        </authorList>
    </citation>
    <scope>NUCLEOTIDE SEQUENCE [LARGE SCALE GENOMIC DNA]</scope>
    <source>
        <strain evidence="3 4">NCTC10289</strain>
    </source>
</reference>
<keyword evidence="3" id="KW-0378">Hydrolase</keyword>
<dbReference type="GO" id="GO:0016787">
    <property type="term" value="F:hydrolase activity"/>
    <property type="evidence" value="ECO:0007669"/>
    <property type="project" value="UniProtKB-KW"/>
</dbReference>
<protein>
    <submittedName>
        <fullName evidence="3">Phosphohydrolase</fullName>
    </submittedName>
</protein>
<evidence type="ECO:0000259" key="2">
    <source>
        <dbReference type="Pfam" id="PF00149"/>
    </source>
</evidence>
<dbReference type="InterPro" id="IPR029052">
    <property type="entry name" value="Metallo-depent_PP-like"/>
</dbReference>
<evidence type="ECO:0000256" key="1">
    <source>
        <dbReference type="SAM" id="MobiDB-lite"/>
    </source>
</evidence>
<feature type="domain" description="Calcineurin-like phosphoesterase" evidence="2">
    <location>
        <begin position="292"/>
        <end position="489"/>
    </location>
</feature>
<name>A0A376D393_9CORY</name>
<accession>A0A376D393</accession>
<gene>
    <name evidence="3" type="ORF">NCTC10289_02351</name>
</gene>
<evidence type="ECO:0000313" key="4">
    <source>
        <dbReference type="Proteomes" id="UP000254287"/>
    </source>
</evidence>
<organism evidence="3 4">
    <name type="scientific">Corynebacterium minutissimum</name>
    <dbReference type="NCBI Taxonomy" id="38301"/>
    <lineage>
        <taxon>Bacteria</taxon>
        <taxon>Bacillati</taxon>
        <taxon>Actinomycetota</taxon>
        <taxon>Actinomycetes</taxon>
        <taxon>Mycobacteriales</taxon>
        <taxon>Corynebacteriaceae</taxon>
        <taxon>Corynebacterium</taxon>
    </lineage>
</organism>
<dbReference type="PANTHER" id="PTHR43143:SF1">
    <property type="entry name" value="SERINE_THREONINE-PROTEIN PHOSPHATASE CPPED1"/>
    <property type="match status" value="1"/>
</dbReference>
<feature type="region of interest" description="Disordered" evidence="1">
    <location>
        <begin position="69"/>
        <end position="96"/>
    </location>
</feature>
<dbReference type="InterPro" id="IPR051918">
    <property type="entry name" value="STPP_CPPED1"/>
</dbReference>
<dbReference type="InterPro" id="IPR004843">
    <property type="entry name" value="Calcineurin-like_PHP"/>
</dbReference>
<dbReference type="AlphaFoldDB" id="A0A376D393"/>
<dbReference type="Pfam" id="PF00149">
    <property type="entry name" value="Metallophos"/>
    <property type="match status" value="1"/>
</dbReference>
<sequence>MRLGEKIHVSVTLPLLRQDIHFIMKYHLLAPAALAVAGLCAVAPVASAQSSFSPLSSSSSFSSSLFNWNSSSSSKKPEDVAPGDSEETETPLTPADNRVIWHESFDEVENPARFTHRMPEGWTSSVDGVNSGEARWKGWTTSTIRDWTWAAETDMRHWFTQAHDNLVIIDSKQQRLNDTDAMTAQLTSPSIPVAGQGDINLEFDHHYRQGKEGQNAMVQVSFDGAAPQTIASFDHDVFSKHESLPVEVPAGARSMQVTFTYANGNDDWWWAVDNVGVVKRLPEVTGKPQAIIDVLSDVQGDPEDYKEAIGLLNAMDDKAGALVLNGDLVDDGSQEQWDTFLQAQKDAPHAAGTQLWTIGNHEMYGPEGSETYLNRFLTYAGQDKPWTEIVVDGVPLISVNTEYYSDVDRGGKEPFQRLSKEQLEWLDERLNYWDEKGTPALVFSHPLLPQTVSMSHSAWYQNDFEDLEALSNVVNKYTNIVWFSAHSHSSLRQNNWWGVRRYDGTGEAGRTGFPVVNTGAILNEYLPDGDHDEKVVKEKEEASSGLRVKVFSDRVRVEAWDFKANEIIDVVDFAR</sequence>
<dbReference type="PANTHER" id="PTHR43143">
    <property type="entry name" value="METALLOPHOSPHOESTERASE, CALCINEURIN SUPERFAMILY"/>
    <property type="match status" value="1"/>
</dbReference>
<proteinExistence type="predicted"/>
<dbReference type="SUPFAM" id="SSF56300">
    <property type="entry name" value="Metallo-dependent phosphatases"/>
    <property type="match status" value="1"/>
</dbReference>
<dbReference type="Gene3D" id="3.60.21.10">
    <property type="match status" value="1"/>
</dbReference>
<evidence type="ECO:0000313" key="3">
    <source>
        <dbReference type="EMBL" id="STC81150.1"/>
    </source>
</evidence>
<dbReference type="EMBL" id="UFXP01000001">
    <property type="protein sequence ID" value="STC81150.1"/>
    <property type="molecule type" value="Genomic_DNA"/>
</dbReference>